<protein>
    <submittedName>
        <fullName evidence="5">Bromodomain-containing protein</fullName>
    </submittedName>
</protein>
<dbReference type="InterPro" id="IPR001487">
    <property type="entry name" value="Bromodomain"/>
</dbReference>
<dbReference type="Gene3D" id="1.20.920.10">
    <property type="entry name" value="Bromodomain-like"/>
    <property type="match status" value="2"/>
</dbReference>
<name>A0AAV9XTX3_9CRYT</name>
<dbReference type="AlphaFoldDB" id="A0AAV9XTX3"/>
<feature type="region of interest" description="Disordered" evidence="3">
    <location>
        <begin position="179"/>
        <end position="221"/>
    </location>
</feature>
<feature type="compositionally biased region" description="Basic and acidic residues" evidence="3">
    <location>
        <begin position="179"/>
        <end position="193"/>
    </location>
</feature>
<feature type="compositionally biased region" description="Polar residues" evidence="3">
    <location>
        <begin position="473"/>
        <end position="482"/>
    </location>
</feature>
<dbReference type="PANTHER" id="PTHR22880">
    <property type="entry name" value="FALZ-RELATED BROMODOMAIN-CONTAINING PROTEINS"/>
    <property type="match status" value="1"/>
</dbReference>
<dbReference type="GO" id="GO:0005634">
    <property type="term" value="C:nucleus"/>
    <property type="evidence" value="ECO:0007669"/>
    <property type="project" value="TreeGrafter"/>
</dbReference>
<gene>
    <name evidence="5" type="ORF">RS030_6835</name>
</gene>
<keyword evidence="6" id="KW-1185">Reference proteome</keyword>
<evidence type="ECO:0000313" key="5">
    <source>
        <dbReference type="EMBL" id="KAK6588210.1"/>
    </source>
</evidence>
<accession>A0AAV9XTX3</accession>
<evidence type="ECO:0000256" key="3">
    <source>
        <dbReference type="SAM" id="MobiDB-lite"/>
    </source>
</evidence>
<dbReference type="PANTHER" id="PTHR22880:SF225">
    <property type="entry name" value="BROMODOMAIN-CONTAINING PROTEIN BET-1-RELATED"/>
    <property type="match status" value="1"/>
</dbReference>
<dbReference type="InterPro" id="IPR036427">
    <property type="entry name" value="Bromodomain-like_sf"/>
</dbReference>
<keyword evidence="1 2" id="KW-0103">Bromodomain</keyword>
<dbReference type="GO" id="GO:0006338">
    <property type="term" value="P:chromatin remodeling"/>
    <property type="evidence" value="ECO:0007669"/>
    <property type="project" value="TreeGrafter"/>
</dbReference>
<dbReference type="GO" id="GO:0000785">
    <property type="term" value="C:chromatin"/>
    <property type="evidence" value="ECO:0007669"/>
    <property type="project" value="TreeGrafter"/>
</dbReference>
<dbReference type="SUPFAM" id="SSF47370">
    <property type="entry name" value="Bromodomain"/>
    <property type="match status" value="2"/>
</dbReference>
<reference evidence="5 6" key="1">
    <citation type="submission" date="2023-10" db="EMBL/GenBank/DDBJ databases">
        <title>Comparative genomics analysis reveals potential genetic determinants of host preference in Cryptosporidium xiaoi.</title>
        <authorList>
            <person name="Xiao L."/>
            <person name="Li J."/>
        </authorList>
    </citation>
    <scope>NUCLEOTIDE SEQUENCE [LARGE SCALE GENOMIC DNA]</scope>
    <source>
        <strain evidence="5 6">52996</strain>
    </source>
</reference>
<organism evidence="5 6">
    <name type="scientific">Cryptosporidium xiaoi</name>
    <dbReference type="NCBI Taxonomy" id="659607"/>
    <lineage>
        <taxon>Eukaryota</taxon>
        <taxon>Sar</taxon>
        <taxon>Alveolata</taxon>
        <taxon>Apicomplexa</taxon>
        <taxon>Conoidasida</taxon>
        <taxon>Coccidia</taxon>
        <taxon>Eucoccidiorida</taxon>
        <taxon>Eimeriorina</taxon>
        <taxon>Cryptosporidiidae</taxon>
        <taxon>Cryptosporidium</taxon>
    </lineage>
</organism>
<evidence type="ECO:0000259" key="4">
    <source>
        <dbReference type="PROSITE" id="PS50014"/>
    </source>
</evidence>
<dbReference type="EMBL" id="JAWDEY010000034">
    <property type="protein sequence ID" value="KAK6588210.1"/>
    <property type="molecule type" value="Genomic_DNA"/>
</dbReference>
<feature type="region of interest" description="Disordered" evidence="3">
    <location>
        <begin position="456"/>
        <end position="482"/>
    </location>
</feature>
<dbReference type="SMART" id="SM00297">
    <property type="entry name" value="BROMO"/>
    <property type="match status" value="2"/>
</dbReference>
<sequence>MKSNSKAITSSIRRKLSILLETLRKDHNFEIFINPIDPIKDGCLDYYQVIKSPMDLSTVSKKLMDNKYNDIVEFYDDIMLIFSNCREYNTSPLCSHIISLCDNSEKKFIFEWNKLDFVDKVKKVDTSGGNDLSKGSSSKQITTGCVGIKIKTKSDQRALTSQINVRTLDSVNIRLERPASNKRLKNNDSDKVDTNTTSIPAKKRKEDGNNNIRGSNSNISCEKDSKGDDWKNECLRILNLIRKEDNSFLFENPVLESDDLTAETKTKYEEIISEPCDYSTVEKRLFLRSNNNKKRRVNSTCIDTPQEFERLIKLIFSNCMLFNPNTGDCKWIYDAAKQTLNKFNSIWNKSNVFKLYSNTVIDEEKKKEEHKNIERIYFANNKVDMESKSIPNIESDNTTFKFRKNDHSKTSDSNLSLNNISLLWNNYSILWRKFLQNRKQDGLDVDTTKKAGVVTRNSSKSNKPQLLRKGNPTVENTSRNLSHAGNKNINWRNRKKIVFYIPKADDKLSFGAFENGKSNVHCFSPESYEENVDDYGFKPVRCINKNKQCGNMISSLENLIEGKTLEYTIPVKIYHIDQVTKVLSLFGKHDHSETGSGEKLFYNLHRYITKNTEYNADIQINSFETHNDEENVVKNINFVAFSNSPNLGRKCIELKIKTIKKVNKIIFPITSQYLFKNLIIVNVKFAINDAIENCDYNDKSGCSDNADLRINIDFGRITS</sequence>
<dbReference type="InterPro" id="IPR050935">
    <property type="entry name" value="Bromo_chromatin_reader"/>
</dbReference>
<comment type="caution">
    <text evidence="5">The sequence shown here is derived from an EMBL/GenBank/DDBJ whole genome shotgun (WGS) entry which is preliminary data.</text>
</comment>
<evidence type="ECO:0000313" key="6">
    <source>
        <dbReference type="Proteomes" id="UP001311799"/>
    </source>
</evidence>
<dbReference type="GO" id="GO:0006355">
    <property type="term" value="P:regulation of DNA-templated transcription"/>
    <property type="evidence" value="ECO:0007669"/>
    <property type="project" value="TreeGrafter"/>
</dbReference>
<evidence type="ECO:0000256" key="1">
    <source>
        <dbReference type="ARBA" id="ARBA00023117"/>
    </source>
</evidence>
<feature type="domain" description="Bromo" evidence="4">
    <location>
        <begin position="242"/>
        <end position="330"/>
    </location>
</feature>
<dbReference type="CDD" id="cd04369">
    <property type="entry name" value="Bromodomain"/>
    <property type="match status" value="2"/>
</dbReference>
<proteinExistence type="predicted"/>
<dbReference type="Proteomes" id="UP001311799">
    <property type="component" value="Unassembled WGS sequence"/>
</dbReference>
<dbReference type="PROSITE" id="PS00633">
    <property type="entry name" value="BROMODOMAIN_1"/>
    <property type="match status" value="1"/>
</dbReference>
<feature type="compositionally biased region" description="Low complexity" evidence="3">
    <location>
        <begin position="209"/>
        <end position="220"/>
    </location>
</feature>
<feature type="domain" description="Bromo" evidence="4">
    <location>
        <begin position="24"/>
        <end position="89"/>
    </location>
</feature>
<dbReference type="PROSITE" id="PS50014">
    <property type="entry name" value="BROMODOMAIN_2"/>
    <property type="match status" value="2"/>
</dbReference>
<dbReference type="InterPro" id="IPR018359">
    <property type="entry name" value="Bromodomain_CS"/>
</dbReference>
<dbReference type="Pfam" id="PF00439">
    <property type="entry name" value="Bromodomain"/>
    <property type="match status" value="2"/>
</dbReference>
<evidence type="ECO:0000256" key="2">
    <source>
        <dbReference type="PROSITE-ProRule" id="PRU00035"/>
    </source>
</evidence>
<dbReference type="PRINTS" id="PR00503">
    <property type="entry name" value="BROMODOMAIN"/>
</dbReference>